<dbReference type="KEGG" id="dla:I6G47_00775"/>
<keyword evidence="2" id="KW-1185">Reference proteome</keyword>
<gene>
    <name evidence="1" type="ORF">I6G47_00775</name>
</gene>
<proteinExistence type="predicted"/>
<evidence type="ECO:0000313" key="2">
    <source>
        <dbReference type="Proteomes" id="UP000595064"/>
    </source>
</evidence>
<evidence type="ECO:0000313" key="1">
    <source>
        <dbReference type="EMBL" id="QPS81652.1"/>
    </source>
</evidence>
<dbReference type="Proteomes" id="UP000595064">
    <property type="component" value="Chromosome"/>
</dbReference>
<accession>A0A7T3DE90</accession>
<name>A0A7T3DE90_9BURK</name>
<dbReference type="AlphaFoldDB" id="A0A7T3DE90"/>
<dbReference type="EMBL" id="CP065748">
    <property type="protein sequence ID" value="QPS81652.1"/>
    <property type="molecule type" value="Genomic_DNA"/>
</dbReference>
<reference evidence="1 2" key="1">
    <citation type="submission" date="2020-12" db="EMBL/GenBank/DDBJ databases">
        <title>FDA dAtabase for Regulatory Grade micrObial Sequences (FDA-ARGOS): Supporting development and validation of Infectious Disease Dx tests.</title>
        <authorList>
            <person name="Sproer C."/>
            <person name="Gronow S."/>
            <person name="Severitt S."/>
            <person name="Schroder I."/>
            <person name="Tallon L."/>
            <person name="Sadzewicz L."/>
            <person name="Zhao X."/>
            <person name="Boylan J."/>
            <person name="Ott S."/>
            <person name="Bowen H."/>
            <person name="Vavikolanu K."/>
            <person name="Mehta A."/>
            <person name="Aluvathingal J."/>
            <person name="Nadendla S."/>
            <person name="Lowell S."/>
            <person name="Myers T."/>
            <person name="Yan Y."/>
            <person name="Sichtig H."/>
        </authorList>
    </citation>
    <scope>NUCLEOTIDE SEQUENCE [LARGE SCALE GENOMIC DNA]</scope>
    <source>
        <strain evidence="1 2">FDAARGOS_890</strain>
    </source>
</reference>
<dbReference type="RefSeq" id="WP_198129321.1">
    <property type="nucleotide sequence ID" value="NZ_CP065748.1"/>
</dbReference>
<sequence>MDINIELDLPAIVAQAVSAERIQPIVDKAISEAVKDAINDATGYRSKFRDAMKEQLSEAMPHGLRIDDVAKFQHVLNAAVSSAVQGENAKSVQTAITSAVGSFMPDLPARLKLSVLLQQARSGFLKESHEAFYAELEMSEYSGGGGWLYLDGEESTRGKHSASMRLAFTREGQVYSLTLNDKVVTPMSLPNAVGEFEATLLALYVGRTSLEIDMHAHDVKSAASEQYD</sequence>
<protein>
    <submittedName>
        <fullName evidence="1">Uncharacterized protein</fullName>
    </submittedName>
</protein>
<organism evidence="1 2">
    <name type="scientific">Delftia lacustris</name>
    <dbReference type="NCBI Taxonomy" id="558537"/>
    <lineage>
        <taxon>Bacteria</taxon>
        <taxon>Pseudomonadati</taxon>
        <taxon>Pseudomonadota</taxon>
        <taxon>Betaproteobacteria</taxon>
        <taxon>Burkholderiales</taxon>
        <taxon>Comamonadaceae</taxon>
        <taxon>Delftia</taxon>
    </lineage>
</organism>